<dbReference type="GO" id="GO:0005912">
    <property type="term" value="C:adherens junction"/>
    <property type="evidence" value="ECO:0007669"/>
    <property type="project" value="TreeGrafter"/>
</dbReference>
<dbReference type="EMBL" id="JAFHDT010000024">
    <property type="protein sequence ID" value="KAI7791825.1"/>
    <property type="molecule type" value="Genomic_DNA"/>
</dbReference>
<proteinExistence type="inferred from homology"/>
<evidence type="ECO:0000313" key="8">
    <source>
        <dbReference type="EMBL" id="KAI7791825.1"/>
    </source>
</evidence>
<keyword evidence="3" id="KW-0677">Repeat</keyword>
<evidence type="ECO:0000256" key="1">
    <source>
        <dbReference type="ARBA" id="ARBA00004282"/>
    </source>
</evidence>
<dbReference type="SMART" id="SM00185">
    <property type="entry name" value="ARM"/>
    <property type="match status" value="6"/>
</dbReference>
<dbReference type="GO" id="GO:0045110">
    <property type="term" value="P:intermediate filament bundle assembly"/>
    <property type="evidence" value="ECO:0007669"/>
    <property type="project" value="TreeGrafter"/>
</dbReference>
<comment type="subcellular location">
    <subcellularLocation>
        <location evidence="1">Cell junction</location>
    </subcellularLocation>
</comment>
<dbReference type="GO" id="GO:0007507">
    <property type="term" value="P:heart development"/>
    <property type="evidence" value="ECO:0007669"/>
    <property type="project" value="TreeGrafter"/>
</dbReference>
<keyword evidence="4" id="KW-0130">Cell adhesion</keyword>
<dbReference type="GO" id="GO:0002934">
    <property type="term" value="P:desmosome organization"/>
    <property type="evidence" value="ECO:0007669"/>
    <property type="project" value="TreeGrafter"/>
</dbReference>
<organism evidence="8 9">
    <name type="scientific">Triplophysa rosa</name>
    <name type="common">Cave loach</name>
    <dbReference type="NCBI Taxonomy" id="992332"/>
    <lineage>
        <taxon>Eukaryota</taxon>
        <taxon>Metazoa</taxon>
        <taxon>Chordata</taxon>
        <taxon>Craniata</taxon>
        <taxon>Vertebrata</taxon>
        <taxon>Euteleostomi</taxon>
        <taxon>Actinopterygii</taxon>
        <taxon>Neopterygii</taxon>
        <taxon>Teleostei</taxon>
        <taxon>Ostariophysi</taxon>
        <taxon>Cypriniformes</taxon>
        <taxon>Nemacheilidae</taxon>
        <taxon>Triplophysa</taxon>
    </lineage>
</organism>
<dbReference type="InterPro" id="IPR028435">
    <property type="entry name" value="Plakophilin/d_Catenin"/>
</dbReference>
<dbReference type="SUPFAM" id="SSF48371">
    <property type="entry name" value="ARM repeat"/>
    <property type="match status" value="1"/>
</dbReference>
<dbReference type="PANTHER" id="PTHR10372">
    <property type="entry name" value="PLAKOPHILLIN-RELATED"/>
    <property type="match status" value="1"/>
</dbReference>
<dbReference type="Pfam" id="PF00514">
    <property type="entry name" value="Arm"/>
    <property type="match status" value="2"/>
</dbReference>
<protein>
    <submittedName>
        <fullName evidence="8">Plakophilin-2</fullName>
    </submittedName>
</protein>
<sequence>MAEEADFMRTVLPVLGSFRSEDTSLALPHTDKLTHADTHRRNRLQQQVQLTLSRKRKKPKLPDSSLSESLSNCHISRSISLGNIQLKRINTFVNHDATPQTARPLWMGDRSQWPNTEPPHFHRGFRSFHYSTRPGFYSFTLPPATPTNNFHTIKYPLRYAHSEVLRNPRLFVSGLVAVMKLPIKPVYDDNFEDKWDDVFLPSTSHNTVPEGFEKNRMELEKRCIPITLSKKREGAFGSHEQTENVSWQGHKRKPSLEVVAGRQPSQPGSLISMVEKSGSSGRIENLEVEQHTMTASTKAGRKNEHGTEMTLKEAVNLLEEDDVEAQITAVNFIQNQCFNRPDAKEKIHILKGIPKLLQLLQNDSEELQQATASALRNAVFENCENKMDVKDCEGLPVILSTLRKNRDIETRRQLTGLLWNLSSHDLLKEQLAREAVKPITDNVLVPCSGISEGEDPKLDLLADPDVLYNATGCLRNLSSTGPDGRKALRECEGLIECLIYYIRSTISDYKPNDKATENCVCILHNLSYRFDCGMSNIDAPEVQESKQSLTAQNSNPGCFIINTPKSIEEETEEEYPLLEENASPQGAEWLWSAITIRMYLSLIAVSANQHTKEASIGALQNLTACSGEISQAIANFIVQKEGGLLHVKKMLQEEKREEIRICVSLVKNVSRYRELHKHIVKQVLPELVAILQNSDRSSEQPIDVIVTIFHILISLSNESVKNTCDIINQGALPKIISISTKDNGFGPTRAGQAACVLLHTLWRHSELHSSYKKAGYRKSDFINKRTLKAVNSVRE</sequence>
<dbReference type="InterPro" id="IPR016024">
    <property type="entry name" value="ARM-type_fold"/>
</dbReference>
<dbReference type="InterPro" id="IPR011989">
    <property type="entry name" value="ARM-like"/>
</dbReference>
<comment type="caution">
    <text evidence="8">The sequence shown here is derived from an EMBL/GenBank/DDBJ whole genome shotgun (WGS) entry which is preliminary data.</text>
</comment>
<reference evidence="8" key="1">
    <citation type="submission" date="2021-02" db="EMBL/GenBank/DDBJ databases">
        <title>Comparative genomics reveals that relaxation of natural selection precedes convergent phenotypic evolution of cavefish.</title>
        <authorList>
            <person name="Peng Z."/>
        </authorList>
    </citation>
    <scope>NUCLEOTIDE SEQUENCE</scope>
    <source>
        <tissue evidence="8">Muscle</tissue>
    </source>
</reference>
<dbReference type="GO" id="GO:0005737">
    <property type="term" value="C:cytoplasm"/>
    <property type="evidence" value="ECO:0007669"/>
    <property type="project" value="TreeGrafter"/>
</dbReference>
<dbReference type="PANTHER" id="PTHR10372:SF25">
    <property type="entry name" value="PLAKOPHILIN-2"/>
    <property type="match status" value="1"/>
</dbReference>
<comment type="similarity">
    <text evidence="2">Belongs to the beta-catenin family.</text>
</comment>
<dbReference type="GO" id="GO:0072659">
    <property type="term" value="P:protein localization to plasma membrane"/>
    <property type="evidence" value="ECO:0007669"/>
    <property type="project" value="TreeGrafter"/>
</dbReference>
<dbReference type="GO" id="GO:0098609">
    <property type="term" value="P:cell-cell adhesion"/>
    <property type="evidence" value="ECO:0007669"/>
    <property type="project" value="InterPro"/>
</dbReference>
<evidence type="ECO:0000256" key="7">
    <source>
        <dbReference type="SAM" id="MobiDB-lite"/>
    </source>
</evidence>
<dbReference type="PROSITE" id="PS50176">
    <property type="entry name" value="ARM_REPEAT"/>
    <property type="match status" value="1"/>
</dbReference>
<feature type="region of interest" description="Disordered" evidence="7">
    <location>
        <begin position="37"/>
        <end position="68"/>
    </location>
</feature>
<evidence type="ECO:0000256" key="2">
    <source>
        <dbReference type="ARBA" id="ARBA00005462"/>
    </source>
</evidence>
<evidence type="ECO:0000256" key="3">
    <source>
        <dbReference type="ARBA" id="ARBA00022737"/>
    </source>
</evidence>
<name>A0A9W7T715_TRIRA</name>
<evidence type="ECO:0000313" key="9">
    <source>
        <dbReference type="Proteomes" id="UP001059041"/>
    </source>
</evidence>
<evidence type="ECO:0000256" key="6">
    <source>
        <dbReference type="PROSITE-ProRule" id="PRU00259"/>
    </source>
</evidence>
<dbReference type="OrthoDB" id="3245100at2759"/>
<dbReference type="GO" id="GO:0014704">
    <property type="term" value="C:intercalated disc"/>
    <property type="evidence" value="ECO:0007669"/>
    <property type="project" value="TreeGrafter"/>
</dbReference>
<dbReference type="Gene3D" id="1.25.10.10">
    <property type="entry name" value="Leucine-rich Repeat Variant"/>
    <property type="match status" value="1"/>
</dbReference>
<gene>
    <name evidence="8" type="ORF">IRJ41_009746</name>
</gene>
<dbReference type="InterPro" id="IPR000225">
    <property type="entry name" value="Armadillo"/>
</dbReference>
<dbReference type="AlphaFoldDB" id="A0A9W7T715"/>
<feature type="repeat" description="ARM" evidence="6">
    <location>
        <begin position="351"/>
        <end position="377"/>
    </location>
</feature>
<evidence type="ECO:0000256" key="4">
    <source>
        <dbReference type="ARBA" id="ARBA00022889"/>
    </source>
</evidence>
<accession>A0A9W7T715</accession>
<keyword evidence="5" id="KW-0965">Cell junction</keyword>
<evidence type="ECO:0000256" key="5">
    <source>
        <dbReference type="ARBA" id="ARBA00022949"/>
    </source>
</evidence>
<dbReference type="GO" id="GO:0005634">
    <property type="term" value="C:nucleus"/>
    <property type="evidence" value="ECO:0007669"/>
    <property type="project" value="TreeGrafter"/>
</dbReference>
<dbReference type="Proteomes" id="UP001059041">
    <property type="component" value="Linkage Group LG24"/>
</dbReference>
<keyword evidence="9" id="KW-1185">Reference proteome</keyword>
<dbReference type="GO" id="GO:0005886">
    <property type="term" value="C:plasma membrane"/>
    <property type="evidence" value="ECO:0007669"/>
    <property type="project" value="TreeGrafter"/>
</dbReference>